<proteinExistence type="predicted"/>
<protein>
    <submittedName>
        <fullName evidence="1">Uncharacterized protein</fullName>
    </submittedName>
</protein>
<evidence type="ECO:0000313" key="2">
    <source>
        <dbReference type="Proteomes" id="UP000027730"/>
    </source>
</evidence>
<dbReference type="AlphaFoldDB" id="A0A074WR86"/>
<gene>
    <name evidence="1" type="ORF">M436DRAFT_71106</name>
</gene>
<dbReference type="RefSeq" id="XP_013429804.1">
    <property type="nucleotide sequence ID" value="XM_013574350.1"/>
</dbReference>
<accession>A0A074WR86</accession>
<dbReference type="HOGENOM" id="CLU_014593_0_0_1"/>
<dbReference type="EMBL" id="KL584705">
    <property type="protein sequence ID" value="KEQ75633.1"/>
    <property type="molecule type" value="Genomic_DNA"/>
</dbReference>
<sequence length="645" mass="69966">MAASTDLLGRLQAHLSQLEQDPINTNIDERLFESCSLALAPGISKKDSITLISQLSRILPVLQQDPTQPIQFLVLLLEPLSFSDVLGLNSAVDFVGGLHVAAVPYNKLMLALLSKAAENATDAATIAAQPEVVTALVNLWLCTGDAGVAKQAGDVLLALLKVDHAVPPGAGAEESLPGHSQGLMWKRVFGDQDVYALVFSVCSLKHTEGVELSGSQRTLAQARLLEWLPEVGAVNWNAITHAHHPEIEKRYTDGKGEGMLYFAAACMVDTAGDVLMHRCLVEFYATLLLTIIPTESAGSPHSSAALDFLIQHKLHEKAMSFYLDPSNPRHDPLDVQFLYAPSANYVAAYVSSYPSHFLASPLKSTLIKRLQSSLDLSPSRWAHQESPKHDLHILASLPRSALLPTNNNWSSSPLSLLPSKHTNADVLATLATIFHGPSKQEIINYPASSPLMNTTHDATWKSEAQAAYALYYLYLNHNPSLFADLVQHANIIALRETALAAISLIRSIVTANWLPLSETSTPSSDAFRAALPSTALAEQQKGFLAILSPPSLEHTLPYLLSPTQSFSNLVGGVGDTENSAYRVAMSKFECLKEVYNRLSVYCEESGEEGEEWVDVIKTLRKKVDEGPFGGRGGQEVGGRIATMEL</sequence>
<keyword evidence="2" id="KW-1185">Reference proteome</keyword>
<name>A0A074WR86_9PEZI</name>
<dbReference type="GeneID" id="25414889"/>
<evidence type="ECO:0000313" key="1">
    <source>
        <dbReference type="EMBL" id="KEQ75633.1"/>
    </source>
</evidence>
<dbReference type="Proteomes" id="UP000027730">
    <property type="component" value="Unassembled WGS sequence"/>
</dbReference>
<organism evidence="1 2">
    <name type="scientific">Aureobasidium namibiae CBS 147.97</name>
    <dbReference type="NCBI Taxonomy" id="1043004"/>
    <lineage>
        <taxon>Eukaryota</taxon>
        <taxon>Fungi</taxon>
        <taxon>Dikarya</taxon>
        <taxon>Ascomycota</taxon>
        <taxon>Pezizomycotina</taxon>
        <taxon>Dothideomycetes</taxon>
        <taxon>Dothideomycetidae</taxon>
        <taxon>Dothideales</taxon>
        <taxon>Saccotheciaceae</taxon>
        <taxon>Aureobasidium</taxon>
    </lineage>
</organism>
<dbReference type="STRING" id="1043004.A0A074WR86"/>
<dbReference type="OrthoDB" id="4538483at2759"/>
<reference evidence="1 2" key="1">
    <citation type="journal article" date="2014" name="BMC Genomics">
        <title>Genome sequencing of four Aureobasidium pullulans varieties: biotechnological potential, stress tolerance, and description of new species.</title>
        <authorList>
            <person name="Gostin Ar C."/>
            <person name="Ohm R.A."/>
            <person name="Kogej T."/>
            <person name="Sonjak S."/>
            <person name="Turk M."/>
            <person name="Zajc J."/>
            <person name="Zalar P."/>
            <person name="Grube M."/>
            <person name="Sun H."/>
            <person name="Han J."/>
            <person name="Sharma A."/>
            <person name="Chiniquy J."/>
            <person name="Ngan C.Y."/>
            <person name="Lipzen A."/>
            <person name="Barry K."/>
            <person name="Grigoriev I.V."/>
            <person name="Gunde-Cimerman N."/>
        </authorList>
    </citation>
    <scope>NUCLEOTIDE SEQUENCE [LARGE SCALE GENOMIC DNA]</scope>
    <source>
        <strain evidence="1 2">CBS 147.97</strain>
    </source>
</reference>